<accession>A0ACC5R750</accession>
<organism evidence="1 2">
    <name type="scientific">Taklimakanibacter albus</name>
    <dbReference type="NCBI Taxonomy" id="2800327"/>
    <lineage>
        <taxon>Bacteria</taxon>
        <taxon>Pseudomonadati</taxon>
        <taxon>Pseudomonadota</taxon>
        <taxon>Alphaproteobacteria</taxon>
        <taxon>Hyphomicrobiales</taxon>
        <taxon>Aestuariivirgaceae</taxon>
        <taxon>Taklimakanibacter</taxon>
    </lineage>
</organism>
<sequence length="198" mass="20490">MTYSIIGSGRIGAAVARQFARAGLDILIANKRGAESLADLVRELRPHVKPAPLAEVLAADIVFLAVPYDAIGTVTSGVADWKGRIVIDATNAIDYPAFTPRDLGGRPSSDIVAAALKGARVVKAFNTLPAAILAQDPIEGPGRRVLFVSGDDAAANAEVAGLIEKLGFAPILLGKLAEGGRLQQFGAPLVAQNFIKAG</sequence>
<dbReference type="Proteomes" id="UP000616151">
    <property type="component" value="Unassembled WGS sequence"/>
</dbReference>
<name>A0ACC5R750_9HYPH</name>
<comment type="caution">
    <text evidence="1">The sequence shown here is derived from an EMBL/GenBank/DDBJ whole genome shotgun (WGS) entry which is preliminary data.</text>
</comment>
<dbReference type="EMBL" id="JAENHL010000007">
    <property type="protein sequence ID" value="MBK1868490.1"/>
    <property type="molecule type" value="Genomic_DNA"/>
</dbReference>
<evidence type="ECO:0000313" key="1">
    <source>
        <dbReference type="EMBL" id="MBK1868490.1"/>
    </source>
</evidence>
<protein>
    <submittedName>
        <fullName evidence="1">NADPH-dependent F420 reductase</fullName>
    </submittedName>
</protein>
<gene>
    <name evidence="1" type="ORF">JHL16_19200</name>
</gene>
<keyword evidence="2" id="KW-1185">Reference proteome</keyword>
<reference evidence="1" key="1">
    <citation type="submission" date="2021-01" db="EMBL/GenBank/DDBJ databases">
        <authorList>
            <person name="Sun Q."/>
        </authorList>
    </citation>
    <scope>NUCLEOTIDE SEQUENCE</scope>
    <source>
        <strain evidence="1">YIM B02566</strain>
    </source>
</reference>
<evidence type="ECO:0000313" key="2">
    <source>
        <dbReference type="Proteomes" id="UP000616151"/>
    </source>
</evidence>
<proteinExistence type="predicted"/>